<proteinExistence type="predicted"/>
<name>A0A1C2E6I8_9PSED</name>
<evidence type="ECO:0000313" key="3">
    <source>
        <dbReference type="Proteomes" id="UP000095143"/>
    </source>
</evidence>
<dbReference type="AlphaFoldDB" id="A0A1C2E6I8"/>
<gene>
    <name evidence="2" type="ORF">BBI10_08925</name>
</gene>
<feature type="chain" id="PRO_5008660114" evidence="1">
    <location>
        <begin position="22"/>
        <end position="129"/>
    </location>
</feature>
<sequence>MTRWFGLLAGCSLVLSTQAFALPPSPRLDKSLCTRTATLLACTDADDNTYSVAVAGKTMFVRGFESVGKRRWAQTNSRYGSLTFFTGLASDGETWVGYTRKVGWTTISRVSSSSGSRTKITCDRVMGCR</sequence>
<dbReference type="Proteomes" id="UP000095143">
    <property type="component" value="Unassembled WGS sequence"/>
</dbReference>
<reference evidence="2 3" key="1">
    <citation type="submission" date="2016-08" db="EMBL/GenBank/DDBJ databases">
        <title>Whole genome sequence of Pseudomonas graminis strain UASWS1507, a potential biological control agent for agriculture.</title>
        <authorList>
            <person name="Crovadore J."/>
            <person name="Calmin G."/>
            <person name="Chablais R."/>
            <person name="Cochard B."/>
            <person name="Lefort F."/>
        </authorList>
    </citation>
    <scope>NUCLEOTIDE SEQUENCE [LARGE SCALE GENOMIC DNA]</scope>
    <source>
        <strain evidence="2 3">UASWS1507</strain>
    </source>
</reference>
<accession>A0A1C2E6I8</accession>
<evidence type="ECO:0000256" key="1">
    <source>
        <dbReference type="SAM" id="SignalP"/>
    </source>
</evidence>
<dbReference type="RefSeq" id="WP_065988119.1">
    <property type="nucleotide sequence ID" value="NZ_MDEN01000059.1"/>
</dbReference>
<organism evidence="2 3">
    <name type="scientific">Pseudomonas graminis</name>
    <dbReference type="NCBI Taxonomy" id="158627"/>
    <lineage>
        <taxon>Bacteria</taxon>
        <taxon>Pseudomonadati</taxon>
        <taxon>Pseudomonadota</taxon>
        <taxon>Gammaproteobacteria</taxon>
        <taxon>Pseudomonadales</taxon>
        <taxon>Pseudomonadaceae</taxon>
        <taxon>Pseudomonas</taxon>
    </lineage>
</organism>
<comment type="caution">
    <text evidence="2">The sequence shown here is derived from an EMBL/GenBank/DDBJ whole genome shotgun (WGS) entry which is preliminary data.</text>
</comment>
<dbReference type="EMBL" id="MDEN01000059">
    <property type="protein sequence ID" value="OCX22619.1"/>
    <property type="molecule type" value="Genomic_DNA"/>
</dbReference>
<keyword evidence="1" id="KW-0732">Signal</keyword>
<dbReference type="OrthoDB" id="7023813at2"/>
<evidence type="ECO:0000313" key="2">
    <source>
        <dbReference type="EMBL" id="OCX22619.1"/>
    </source>
</evidence>
<protein>
    <submittedName>
        <fullName evidence="2">Glutamine synthetase</fullName>
    </submittedName>
</protein>
<feature type="signal peptide" evidence="1">
    <location>
        <begin position="1"/>
        <end position="21"/>
    </location>
</feature>